<dbReference type="Gramene" id="GBG63286">
    <property type="protein sequence ID" value="GBG63286"/>
    <property type="gene ID" value="CBR_g37372"/>
</dbReference>
<protein>
    <submittedName>
        <fullName evidence="3">Uncharacterized protein</fullName>
    </submittedName>
</protein>
<feature type="region of interest" description="Disordered" evidence="2">
    <location>
        <begin position="1"/>
        <end position="52"/>
    </location>
</feature>
<name>A0A388JZU7_CHABU</name>
<evidence type="ECO:0000313" key="4">
    <source>
        <dbReference type="Proteomes" id="UP000265515"/>
    </source>
</evidence>
<accession>A0A388JZU7</accession>
<gene>
    <name evidence="3" type="ORF">CBR_g37372</name>
</gene>
<dbReference type="EMBL" id="BFEA01000037">
    <property type="protein sequence ID" value="GBG63286.1"/>
    <property type="molecule type" value="Genomic_DNA"/>
</dbReference>
<sequence>MLQRSKRIAAREGRAAAAEQQLPLPHPSAMDAQGNPTVDNAASGSPREACSSNALVPQVQQVGSTATAAGALDAAPVWQQGETMMAFLAHLDTYMQQVREEQQREAAAETARLNAIARDAEQRRRQHAEAAANHNKARKDAASVLMQQEAAHTTALQAWNVDPAQTAEPIAEEQTKSALAAAHHIHRPGQRYGERTWAGRSKLAARRVREEEPGGVTRTTGAHAAGRLRPDGKRVYESWWIGFVVHFLF</sequence>
<keyword evidence="1" id="KW-0175">Coiled coil</keyword>
<evidence type="ECO:0000256" key="2">
    <source>
        <dbReference type="SAM" id="MobiDB-lite"/>
    </source>
</evidence>
<feature type="coiled-coil region" evidence="1">
    <location>
        <begin position="91"/>
        <end position="137"/>
    </location>
</feature>
<evidence type="ECO:0000313" key="3">
    <source>
        <dbReference type="EMBL" id="GBG63286.1"/>
    </source>
</evidence>
<evidence type="ECO:0000256" key="1">
    <source>
        <dbReference type="SAM" id="Coils"/>
    </source>
</evidence>
<dbReference type="Proteomes" id="UP000265515">
    <property type="component" value="Unassembled WGS sequence"/>
</dbReference>
<keyword evidence="4" id="KW-1185">Reference proteome</keyword>
<dbReference type="AlphaFoldDB" id="A0A388JZU7"/>
<feature type="compositionally biased region" description="Polar residues" evidence="2">
    <location>
        <begin position="34"/>
        <end position="43"/>
    </location>
</feature>
<reference evidence="3 4" key="1">
    <citation type="journal article" date="2018" name="Cell">
        <title>The Chara Genome: Secondary Complexity and Implications for Plant Terrestrialization.</title>
        <authorList>
            <person name="Nishiyama T."/>
            <person name="Sakayama H."/>
            <person name="Vries J.D."/>
            <person name="Buschmann H."/>
            <person name="Saint-Marcoux D."/>
            <person name="Ullrich K.K."/>
            <person name="Haas F.B."/>
            <person name="Vanderstraeten L."/>
            <person name="Becker D."/>
            <person name="Lang D."/>
            <person name="Vosolsobe S."/>
            <person name="Rombauts S."/>
            <person name="Wilhelmsson P.K.I."/>
            <person name="Janitza P."/>
            <person name="Kern R."/>
            <person name="Heyl A."/>
            <person name="Rumpler F."/>
            <person name="Villalobos L.I.A.C."/>
            <person name="Clay J.M."/>
            <person name="Skokan R."/>
            <person name="Toyoda A."/>
            <person name="Suzuki Y."/>
            <person name="Kagoshima H."/>
            <person name="Schijlen E."/>
            <person name="Tajeshwar N."/>
            <person name="Catarino B."/>
            <person name="Hetherington A.J."/>
            <person name="Saltykova A."/>
            <person name="Bonnot C."/>
            <person name="Breuninger H."/>
            <person name="Symeonidi A."/>
            <person name="Radhakrishnan G.V."/>
            <person name="Van Nieuwerburgh F."/>
            <person name="Deforce D."/>
            <person name="Chang C."/>
            <person name="Karol K.G."/>
            <person name="Hedrich R."/>
            <person name="Ulvskov P."/>
            <person name="Glockner G."/>
            <person name="Delwiche C.F."/>
            <person name="Petrasek J."/>
            <person name="Van de Peer Y."/>
            <person name="Friml J."/>
            <person name="Beilby M."/>
            <person name="Dolan L."/>
            <person name="Kohara Y."/>
            <person name="Sugano S."/>
            <person name="Fujiyama A."/>
            <person name="Delaux P.-M."/>
            <person name="Quint M."/>
            <person name="TheiBen G."/>
            <person name="Hagemann M."/>
            <person name="Harholt J."/>
            <person name="Dunand C."/>
            <person name="Zachgo S."/>
            <person name="Langdale J."/>
            <person name="Maumus F."/>
            <person name="Straeten D.V.D."/>
            <person name="Gould S.B."/>
            <person name="Rensing S.A."/>
        </authorList>
    </citation>
    <scope>NUCLEOTIDE SEQUENCE [LARGE SCALE GENOMIC DNA]</scope>
    <source>
        <strain evidence="3 4">S276</strain>
    </source>
</reference>
<proteinExistence type="predicted"/>
<comment type="caution">
    <text evidence="3">The sequence shown here is derived from an EMBL/GenBank/DDBJ whole genome shotgun (WGS) entry which is preliminary data.</text>
</comment>
<organism evidence="3 4">
    <name type="scientific">Chara braunii</name>
    <name type="common">Braun's stonewort</name>
    <dbReference type="NCBI Taxonomy" id="69332"/>
    <lineage>
        <taxon>Eukaryota</taxon>
        <taxon>Viridiplantae</taxon>
        <taxon>Streptophyta</taxon>
        <taxon>Charophyceae</taxon>
        <taxon>Charales</taxon>
        <taxon>Characeae</taxon>
        <taxon>Chara</taxon>
    </lineage>
</organism>